<dbReference type="AlphaFoldDB" id="A0AAD8NJ48"/>
<evidence type="ECO:0000313" key="1">
    <source>
        <dbReference type="EMBL" id="KAK1411559.1"/>
    </source>
</evidence>
<keyword evidence="2" id="KW-1185">Reference proteome</keyword>
<accession>A0AAD8NJ48</accession>
<organism evidence="1 2">
    <name type="scientific">Tagetes erecta</name>
    <name type="common">African marigold</name>
    <dbReference type="NCBI Taxonomy" id="13708"/>
    <lineage>
        <taxon>Eukaryota</taxon>
        <taxon>Viridiplantae</taxon>
        <taxon>Streptophyta</taxon>
        <taxon>Embryophyta</taxon>
        <taxon>Tracheophyta</taxon>
        <taxon>Spermatophyta</taxon>
        <taxon>Magnoliopsida</taxon>
        <taxon>eudicotyledons</taxon>
        <taxon>Gunneridae</taxon>
        <taxon>Pentapetalae</taxon>
        <taxon>asterids</taxon>
        <taxon>campanulids</taxon>
        <taxon>Asterales</taxon>
        <taxon>Asteraceae</taxon>
        <taxon>Asteroideae</taxon>
        <taxon>Heliantheae alliance</taxon>
        <taxon>Tageteae</taxon>
        <taxon>Tagetes</taxon>
    </lineage>
</organism>
<gene>
    <name evidence="1" type="ORF">QVD17_38109</name>
</gene>
<dbReference type="EMBL" id="JAUHHV010000010">
    <property type="protein sequence ID" value="KAK1411559.1"/>
    <property type="molecule type" value="Genomic_DNA"/>
</dbReference>
<comment type="caution">
    <text evidence="1">The sequence shown here is derived from an EMBL/GenBank/DDBJ whole genome shotgun (WGS) entry which is preliminary data.</text>
</comment>
<name>A0AAD8NJ48_TARER</name>
<sequence length="97" mass="11106">MQQKQRIKQLTLTDRASAESAGTVPFFSTIVRDQRPLNGWTGYKLKVMIIKGESGQVCLAAEETKQLHKQIEQQLKLQVTLWQPVMGQVSCRWFEEG</sequence>
<dbReference type="Proteomes" id="UP001229421">
    <property type="component" value="Unassembled WGS sequence"/>
</dbReference>
<reference evidence="1" key="1">
    <citation type="journal article" date="2023" name="bioRxiv">
        <title>Improved chromosome-level genome assembly for marigold (Tagetes erecta).</title>
        <authorList>
            <person name="Jiang F."/>
            <person name="Yuan L."/>
            <person name="Wang S."/>
            <person name="Wang H."/>
            <person name="Xu D."/>
            <person name="Wang A."/>
            <person name="Fan W."/>
        </authorList>
    </citation>
    <scope>NUCLEOTIDE SEQUENCE</scope>
    <source>
        <strain evidence="1">WSJ</strain>
        <tissue evidence="1">Leaf</tissue>
    </source>
</reference>
<protein>
    <submittedName>
        <fullName evidence="1">Uncharacterized protein</fullName>
    </submittedName>
</protein>
<evidence type="ECO:0000313" key="2">
    <source>
        <dbReference type="Proteomes" id="UP001229421"/>
    </source>
</evidence>
<proteinExistence type="predicted"/>